<reference evidence="1 2" key="1">
    <citation type="journal article" date="2013" name="Genome Announc.">
        <title>Draft Genome Sequence for Caulobacter sp. Strain OR37, a Bacterium Tolerant to Heavy Metals.</title>
        <authorList>
            <person name="Utturkar S.M."/>
            <person name="Bollmann A."/>
            <person name="Brzoska R.M."/>
            <person name="Klingeman D.M."/>
            <person name="Epstein S.E."/>
            <person name="Palumbo A.V."/>
            <person name="Brown S.D."/>
        </authorList>
    </citation>
    <scope>NUCLEOTIDE SEQUENCE [LARGE SCALE GENOMIC DNA]</scope>
    <source>
        <strain evidence="1 2">OR37</strain>
    </source>
</reference>
<dbReference type="PATRIC" id="fig|1292034.3.peg.620"/>
<dbReference type="Proteomes" id="UP000013063">
    <property type="component" value="Unassembled WGS sequence"/>
</dbReference>
<name>R0EN78_CAUVI</name>
<dbReference type="OrthoDB" id="8481175at2"/>
<proteinExistence type="predicted"/>
<keyword evidence="2" id="KW-1185">Reference proteome</keyword>
<comment type="caution">
    <text evidence="1">The sequence shown here is derived from an EMBL/GenBank/DDBJ whole genome shotgun (WGS) entry which is preliminary data.</text>
</comment>
<dbReference type="EMBL" id="APMP01000002">
    <property type="protein sequence ID" value="ENZ83324.1"/>
    <property type="molecule type" value="Genomic_DNA"/>
</dbReference>
<accession>R0EN78</accession>
<protein>
    <submittedName>
        <fullName evidence="1">Uncharacterized protein</fullName>
    </submittedName>
</protein>
<dbReference type="AlphaFoldDB" id="R0EN78"/>
<gene>
    <name evidence="1" type="ORF">OR37_00623</name>
</gene>
<organism evidence="1 2">
    <name type="scientific">Caulobacter vibrioides OR37</name>
    <dbReference type="NCBI Taxonomy" id="1292034"/>
    <lineage>
        <taxon>Bacteria</taxon>
        <taxon>Pseudomonadati</taxon>
        <taxon>Pseudomonadota</taxon>
        <taxon>Alphaproteobacteria</taxon>
        <taxon>Caulobacterales</taxon>
        <taxon>Caulobacteraceae</taxon>
        <taxon>Caulobacter</taxon>
    </lineage>
</organism>
<dbReference type="STRING" id="1292034.OR37_00623"/>
<evidence type="ECO:0000313" key="1">
    <source>
        <dbReference type="EMBL" id="ENZ83324.1"/>
    </source>
</evidence>
<evidence type="ECO:0000313" key="2">
    <source>
        <dbReference type="Proteomes" id="UP000013063"/>
    </source>
</evidence>
<sequence>MSTSFLEEWGAQLEKAEALVLATDPAEIAELEAQFGLSQLIAVAHIIESTDWGVETFPQFQNGAGAFGDRLEALRTHWDNWKRV</sequence>
<dbReference type="RefSeq" id="WP_004615732.1">
    <property type="nucleotide sequence ID" value="NZ_APMP01000002.1"/>
</dbReference>